<organism evidence="1 2">
    <name type="scientific">Meloidogyne incognita</name>
    <name type="common">Southern root-knot nematode worm</name>
    <name type="synonym">Oxyuris incognita</name>
    <dbReference type="NCBI Taxonomy" id="6306"/>
    <lineage>
        <taxon>Eukaryota</taxon>
        <taxon>Metazoa</taxon>
        <taxon>Ecdysozoa</taxon>
        <taxon>Nematoda</taxon>
        <taxon>Chromadorea</taxon>
        <taxon>Rhabditida</taxon>
        <taxon>Tylenchina</taxon>
        <taxon>Tylenchomorpha</taxon>
        <taxon>Tylenchoidea</taxon>
        <taxon>Meloidogynidae</taxon>
        <taxon>Meloidogyninae</taxon>
        <taxon>Meloidogyne</taxon>
        <taxon>Meloidogyne incognita group</taxon>
    </lineage>
</organism>
<protein>
    <submittedName>
        <fullName evidence="2">Ovule protein</fullName>
    </submittedName>
</protein>
<keyword evidence="1" id="KW-1185">Reference proteome</keyword>
<name>A0A914LF79_MELIC</name>
<evidence type="ECO:0000313" key="1">
    <source>
        <dbReference type="Proteomes" id="UP000887563"/>
    </source>
</evidence>
<evidence type="ECO:0000313" key="2">
    <source>
        <dbReference type="WBParaSite" id="Minc3s00475g12971"/>
    </source>
</evidence>
<accession>A0A914LF79</accession>
<sequence length="67" mass="8060">MKLLQQESHQHLVVLPIHHNYQQWSHNNISGCISRRIVEQRNQFVNGRERSIHFPISTNKEFSRAHF</sequence>
<dbReference type="AlphaFoldDB" id="A0A914LF79"/>
<dbReference type="WBParaSite" id="Minc3s00475g12971">
    <property type="protein sequence ID" value="Minc3s00475g12971"/>
    <property type="gene ID" value="Minc3s00475g12971"/>
</dbReference>
<dbReference type="Proteomes" id="UP000887563">
    <property type="component" value="Unplaced"/>
</dbReference>
<reference evidence="2" key="1">
    <citation type="submission" date="2022-11" db="UniProtKB">
        <authorList>
            <consortium name="WormBaseParasite"/>
        </authorList>
    </citation>
    <scope>IDENTIFICATION</scope>
</reference>
<proteinExistence type="predicted"/>